<evidence type="ECO:0000256" key="5">
    <source>
        <dbReference type="ARBA" id="ARBA00021528"/>
    </source>
</evidence>
<keyword evidence="6 10" id="KW-0808">Transferase</keyword>
<protein>
    <recommendedName>
        <fullName evidence="5">Phosphate acetyltransferase</fullName>
        <ecNumber evidence="4">2.3.1.8</ecNumber>
    </recommendedName>
    <alternativeName>
        <fullName evidence="8">Phosphotransacetylase</fullName>
    </alternativeName>
</protein>
<dbReference type="PANTHER" id="PTHR43356:SF3">
    <property type="entry name" value="PHOSPHATE ACETYLTRANSFERASE"/>
    <property type="match status" value="1"/>
</dbReference>
<comment type="similarity">
    <text evidence="3">Belongs to the phosphate acetyltransferase and butyryltransferase family.</text>
</comment>
<evidence type="ECO:0000313" key="11">
    <source>
        <dbReference type="Proteomes" id="UP000553981"/>
    </source>
</evidence>
<dbReference type="AlphaFoldDB" id="A0A7Y0UGW9"/>
<dbReference type="PANTHER" id="PTHR43356">
    <property type="entry name" value="PHOSPHATE ACETYLTRANSFERASE"/>
    <property type="match status" value="1"/>
</dbReference>
<evidence type="ECO:0000256" key="6">
    <source>
        <dbReference type="ARBA" id="ARBA00022679"/>
    </source>
</evidence>
<organism evidence="10 11">
    <name type="scientific">Mobiluncus curtisii</name>
    <dbReference type="NCBI Taxonomy" id="2051"/>
    <lineage>
        <taxon>Bacteria</taxon>
        <taxon>Bacillati</taxon>
        <taxon>Actinomycetota</taxon>
        <taxon>Actinomycetes</taxon>
        <taxon>Actinomycetales</taxon>
        <taxon>Actinomycetaceae</taxon>
        <taxon>Mobiluncus</taxon>
    </lineage>
</organism>
<dbReference type="InterPro" id="IPR042113">
    <property type="entry name" value="P_AcTrfase_dom1"/>
</dbReference>
<evidence type="ECO:0000256" key="8">
    <source>
        <dbReference type="ARBA" id="ARBA00031108"/>
    </source>
</evidence>
<dbReference type="Proteomes" id="UP000553981">
    <property type="component" value="Unassembled WGS sequence"/>
</dbReference>
<dbReference type="Gene3D" id="3.40.50.10950">
    <property type="match status" value="1"/>
</dbReference>
<feature type="domain" description="Phosphate acetyl/butaryl transferase" evidence="9">
    <location>
        <begin position="12"/>
        <end position="328"/>
    </location>
</feature>
<dbReference type="Pfam" id="PF01515">
    <property type="entry name" value="PTA_PTB"/>
    <property type="match status" value="1"/>
</dbReference>
<dbReference type="GO" id="GO:0008959">
    <property type="term" value="F:phosphate acetyltransferase activity"/>
    <property type="evidence" value="ECO:0007669"/>
    <property type="project" value="UniProtKB-EC"/>
</dbReference>
<dbReference type="PIRSF" id="PIRSF000428">
    <property type="entry name" value="P_Ac_trans"/>
    <property type="match status" value="1"/>
</dbReference>
<evidence type="ECO:0000313" key="10">
    <source>
        <dbReference type="EMBL" id="NMW86691.1"/>
    </source>
</evidence>
<accession>A0A7Y0UGW9</accession>
<dbReference type="EC" id="2.3.1.8" evidence="4"/>
<dbReference type="NCBIfam" id="TIGR00651">
    <property type="entry name" value="pta"/>
    <property type="match status" value="1"/>
</dbReference>
<dbReference type="InterPro" id="IPR042112">
    <property type="entry name" value="P_AcTrfase_dom2"/>
</dbReference>
<sequence length="333" mass="35056">MELDVSDFKTLFLNDLTKKAAGSRKRIVLPESDDDRVLQAGARVLQAGAADIVFLGDTEQIAKSAKRLHLDLDAAEIVSLHDGEKLSRYTAKLVELRSHKGMDEATARETLKDVSFFGTMMIVCGDADGMVSGAAHTTAHTIRPALQLIKTQPGVKLVSGAFLMVFDDHFDLYADCAVTISPDAAQLADIAVVSAKTATQFGLEPKVAMLSYSTLDSGSGPLVDLVREATAKARAAAPELSIDGPLQFDAAVVESVAAQKAPHSPVAGQANTFIFPDLNSGNITYKAVQRTSGALAVGPILQGLNAPVNDLSRGATVDDISNTIIITAIQAQG</sequence>
<comment type="pathway">
    <text evidence="2">Metabolic intermediate biosynthesis; acetyl-CoA biosynthesis; acetyl-CoA from acetate: step 2/2.</text>
</comment>
<dbReference type="InterPro" id="IPR050500">
    <property type="entry name" value="Phos_Acetyltrans/Butyryltrans"/>
</dbReference>
<evidence type="ECO:0000256" key="4">
    <source>
        <dbReference type="ARBA" id="ARBA00012707"/>
    </source>
</evidence>
<dbReference type="InterPro" id="IPR012147">
    <property type="entry name" value="P_Ac_Bu_trans"/>
</dbReference>
<dbReference type="InterPro" id="IPR002505">
    <property type="entry name" value="PTA_PTB"/>
</dbReference>
<evidence type="ECO:0000256" key="3">
    <source>
        <dbReference type="ARBA" id="ARBA00005656"/>
    </source>
</evidence>
<dbReference type="Gene3D" id="3.40.50.10750">
    <property type="entry name" value="Isocitrate/Isopropylmalate dehydrogenase-like"/>
    <property type="match status" value="1"/>
</dbReference>
<dbReference type="InterPro" id="IPR004614">
    <property type="entry name" value="P_AcTrfase"/>
</dbReference>
<gene>
    <name evidence="10" type="primary">pta</name>
    <name evidence="10" type="ORF">HHJ67_02835</name>
</gene>
<reference evidence="10 11" key="1">
    <citation type="submission" date="2020-04" db="EMBL/GenBank/DDBJ databases">
        <title>Antimicrobial susceptibility and clonality of vaginal-derived multi-drug resistant Mobiluncus isolates in China.</title>
        <authorList>
            <person name="Zhang X."/>
        </authorList>
    </citation>
    <scope>NUCLEOTIDE SEQUENCE [LARGE SCALE GENOMIC DNA]</scope>
    <source>
        <strain evidence="10 11">19</strain>
    </source>
</reference>
<comment type="caution">
    <text evidence="10">The sequence shown here is derived from an EMBL/GenBank/DDBJ whole genome shotgun (WGS) entry which is preliminary data.</text>
</comment>
<dbReference type="EMBL" id="JABCUI010000001">
    <property type="protein sequence ID" value="NMW86691.1"/>
    <property type="molecule type" value="Genomic_DNA"/>
</dbReference>
<dbReference type="NCBIfam" id="NF007233">
    <property type="entry name" value="PRK09653.1"/>
    <property type="match status" value="1"/>
</dbReference>
<comment type="catalytic activity">
    <reaction evidence="1">
        <text>acetyl-CoA + phosphate = acetyl phosphate + CoA</text>
        <dbReference type="Rhea" id="RHEA:19521"/>
        <dbReference type="ChEBI" id="CHEBI:22191"/>
        <dbReference type="ChEBI" id="CHEBI:43474"/>
        <dbReference type="ChEBI" id="CHEBI:57287"/>
        <dbReference type="ChEBI" id="CHEBI:57288"/>
        <dbReference type="EC" id="2.3.1.8"/>
    </reaction>
</comment>
<dbReference type="NCBIfam" id="NF004167">
    <property type="entry name" value="PRK05632.1"/>
    <property type="match status" value="1"/>
</dbReference>
<evidence type="ECO:0000259" key="9">
    <source>
        <dbReference type="Pfam" id="PF01515"/>
    </source>
</evidence>
<dbReference type="SUPFAM" id="SSF53659">
    <property type="entry name" value="Isocitrate/Isopropylmalate dehydrogenase-like"/>
    <property type="match status" value="1"/>
</dbReference>
<name>A0A7Y0UGW9_9ACTO</name>
<proteinExistence type="inferred from homology"/>
<keyword evidence="7 10" id="KW-0012">Acyltransferase</keyword>
<evidence type="ECO:0000256" key="1">
    <source>
        <dbReference type="ARBA" id="ARBA00000705"/>
    </source>
</evidence>
<evidence type="ECO:0000256" key="7">
    <source>
        <dbReference type="ARBA" id="ARBA00023315"/>
    </source>
</evidence>
<evidence type="ECO:0000256" key="2">
    <source>
        <dbReference type="ARBA" id="ARBA00004989"/>
    </source>
</evidence>